<gene>
    <name evidence="2" type="ORF">MKP09_19075</name>
</gene>
<keyword evidence="1" id="KW-0732">Signal</keyword>
<dbReference type="Proteomes" id="UP001202248">
    <property type="component" value="Unassembled WGS sequence"/>
</dbReference>
<sequence length="194" mass="21982">MRTNSLFIFVILMIATTVVNAQKIKLNDGDKKVLSNETSVNIEFSYDNVSVGKFKNEEEYIAKKKEEYNKKEAGKGDKWAEDWKSDRNRAFEPQFIEQFLEKSDLKNSKDAKYTLVFATTFIEPGFNVGVVRKNAYINATVTIAETANRNNIVATIDVEKSPGRDAMGYDFDTSWRISEAYAKAGKSLAKFLGK</sequence>
<dbReference type="RefSeq" id="WP_240831893.1">
    <property type="nucleotide sequence ID" value="NZ_JAKWBL010000004.1"/>
</dbReference>
<evidence type="ECO:0000313" key="2">
    <source>
        <dbReference type="EMBL" id="MCH5599866.1"/>
    </source>
</evidence>
<feature type="signal peptide" evidence="1">
    <location>
        <begin position="1"/>
        <end position="21"/>
    </location>
</feature>
<accession>A0ABS9SNA1</accession>
<comment type="caution">
    <text evidence="2">The sequence shown here is derived from an EMBL/GenBank/DDBJ whole genome shotgun (WGS) entry which is preliminary data.</text>
</comment>
<reference evidence="2 3" key="1">
    <citation type="submission" date="2022-02" db="EMBL/GenBank/DDBJ databases">
        <authorList>
            <person name="Min J."/>
        </authorList>
    </citation>
    <scope>NUCLEOTIDE SEQUENCE [LARGE SCALE GENOMIC DNA]</scope>
    <source>
        <strain evidence="2 3">GR10-1</strain>
    </source>
</reference>
<evidence type="ECO:0000313" key="3">
    <source>
        <dbReference type="Proteomes" id="UP001202248"/>
    </source>
</evidence>
<dbReference type="EMBL" id="JAKWBL010000004">
    <property type="protein sequence ID" value="MCH5599866.1"/>
    <property type="molecule type" value="Genomic_DNA"/>
</dbReference>
<protein>
    <recommendedName>
        <fullName evidence="4">DUF3313 domain-containing protein</fullName>
    </recommendedName>
</protein>
<keyword evidence="3" id="KW-1185">Reference proteome</keyword>
<proteinExistence type="predicted"/>
<organism evidence="2 3">
    <name type="scientific">Niabella ginsengisoli</name>
    <dbReference type="NCBI Taxonomy" id="522298"/>
    <lineage>
        <taxon>Bacteria</taxon>
        <taxon>Pseudomonadati</taxon>
        <taxon>Bacteroidota</taxon>
        <taxon>Chitinophagia</taxon>
        <taxon>Chitinophagales</taxon>
        <taxon>Chitinophagaceae</taxon>
        <taxon>Niabella</taxon>
    </lineage>
</organism>
<evidence type="ECO:0000256" key="1">
    <source>
        <dbReference type="SAM" id="SignalP"/>
    </source>
</evidence>
<name>A0ABS9SNA1_9BACT</name>
<evidence type="ECO:0008006" key="4">
    <source>
        <dbReference type="Google" id="ProtNLM"/>
    </source>
</evidence>
<feature type="chain" id="PRO_5046427451" description="DUF3313 domain-containing protein" evidence="1">
    <location>
        <begin position="22"/>
        <end position="194"/>
    </location>
</feature>